<protein>
    <recommendedName>
        <fullName evidence="11">Uridylate kinase</fullName>
        <shortName evidence="11">UK</shortName>
        <ecNumber evidence="11">2.7.4.22</ecNumber>
    </recommendedName>
    <alternativeName>
        <fullName evidence="11">Uridine monophosphate kinase</fullName>
        <shortName evidence="11">UMP kinase</shortName>
        <shortName evidence="11">UMPK</shortName>
    </alternativeName>
</protein>
<dbReference type="Pfam" id="PF00696">
    <property type="entry name" value="AA_kinase"/>
    <property type="match status" value="1"/>
</dbReference>
<sequence>MSIYKRIIIKLSGEALADERDRMILDSEKLKNVAKTVKEVLDTGTEVGIVVGAGNIWRGRLAEKIGIEPATADYMGMLGTIINALAIQSALEERGIACRVMSSINVPQVCEAYIRRKAMSHLSKKTVTIFAGGTGNPFFTTDSTATLRALEVGADAILMAKNEVDGVYDADPRKHPEAKLLRHLTFHEVVEKKLEVMDLTAVAMLEGKRVVIRVFNMDKPENFLKVLSGEEIGTTISDE</sequence>
<dbReference type="GO" id="GO:0006225">
    <property type="term" value="P:UDP biosynthetic process"/>
    <property type="evidence" value="ECO:0007669"/>
    <property type="project" value="TreeGrafter"/>
</dbReference>
<dbReference type="InterPro" id="IPR036393">
    <property type="entry name" value="AceGlu_kinase-like_sf"/>
</dbReference>
<evidence type="ECO:0000256" key="4">
    <source>
        <dbReference type="ARBA" id="ARBA00022490"/>
    </source>
</evidence>
<evidence type="ECO:0000256" key="2">
    <source>
        <dbReference type="ARBA" id="ARBA00004791"/>
    </source>
</evidence>
<comment type="function">
    <text evidence="11">Catalyzes the reversible phosphorylation of UMP to UDP.</text>
</comment>
<evidence type="ECO:0000256" key="5">
    <source>
        <dbReference type="ARBA" id="ARBA00022679"/>
    </source>
</evidence>
<comment type="similarity">
    <text evidence="3 11">Belongs to the UMP kinase family.</text>
</comment>
<name>A0A9D9DFW8_9FIRM</name>
<feature type="binding site" evidence="11">
    <location>
        <position position="168"/>
    </location>
    <ligand>
        <name>ATP</name>
        <dbReference type="ChEBI" id="CHEBI:30616"/>
    </ligand>
</feature>
<dbReference type="EMBL" id="JADINA010000035">
    <property type="protein sequence ID" value="MBO8426768.1"/>
    <property type="molecule type" value="Genomic_DNA"/>
</dbReference>
<dbReference type="PANTHER" id="PTHR42833">
    <property type="entry name" value="URIDYLATE KINASE"/>
    <property type="match status" value="1"/>
</dbReference>
<dbReference type="InterPro" id="IPR015963">
    <property type="entry name" value="Uridylate_kinase_bac"/>
</dbReference>
<reference evidence="13" key="1">
    <citation type="submission" date="2020-10" db="EMBL/GenBank/DDBJ databases">
        <authorList>
            <person name="Gilroy R."/>
        </authorList>
    </citation>
    <scope>NUCLEOTIDE SEQUENCE</scope>
    <source>
        <strain evidence="13">17113</strain>
    </source>
</reference>
<keyword evidence="9 11" id="KW-0665">Pyrimidine biosynthesis</keyword>
<evidence type="ECO:0000259" key="12">
    <source>
        <dbReference type="Pfam" id="PF00696"/>
    </source>
</evidence>
<comment type="caution">
    <text evidence="13">The sequence shown here is derived from an EMBL/GenBank/DDBJ whole genome shotgun (WGS) entry which is preliminary data.</text>
</comment>
<reference evidence="13" key="2">
    <citation type="journal article" date="2021" name="PeerJ">
        <title>Extensive microbial diversity within the chicken gut microbiome revealed by metagenomics and culture.</title>
        <authorList>
            <person name="Gilroy R."/>
            <person name="Ravi A."/>
            <person name="Getino M."/>
            <person name="Pursley I."/>
            <person name="Horton D.L."/>
            <person name="Alikhan N.F."/>
            <person name="Baker D."/>
            <person name="Gharbi K."/>
            <person name="Hall N."/>
            <person name="Watson M."/>
            <person name="Adriaenssens E.M."/>
            <person name="Foster-Nyarko E."/>
            <person name="Jarju S."/>
            <person name="Secka A."/>
            <person name="Antonio M."/>
            <person name="Oren A."/>
            <person name="Chaudhuri R.R."/>
            <person name="La Ragione R."/>
            <person name="Hildebrand F."/>
            <person name="Pallen M.J."/>
        </authorList>
    </citation>
    <scope>NUCLEOTIDE SEQUENCE</scope>
    <source>
        <strain evidence="13">17113</strain>
    </source>
</reference>
<dbReference type="SUPFAM" id="SSF53633">
    <property type="entry name" value="Carbamate kinase-like"/>
    <property type="match status" value="1"/>
</dbReference>
<dbReference type="CDD" id="cd04254">
    <property type="entry name" value="AAK_UMPK-PyrH-Ec"/>
    <property type="match status" value="1"/>
</dbReference>
<organism evidence="13 14">
    <name type="scientific">Candidatus Alloenteromonas pullistercoris</name>
    <dbReference type="NCBI Taxonomy" id="2840785"/>
    <lineage>
        <taxon>Bacteria</taxon>
        <taxon>Bacillati</taxon>
        <taxon>Bacillota</taxon>
        <taxon>Bacillota incertae sedis</taxon>
        <taxon>Candidatus Alloenteromonas</taxon>
    </lineage>
</organism>
<evidence type="ECO:0000313" key="14">
    <source>
        <dbReference type="Proteomes" id="UP000823634"/>
    </source>
</evidence>
<dbReference type="NCBIfam" id="TIGR02075">
    <property type="entry name" value="pyrH_bact"/>
    <property type="match status" value="1"/>
</dbReference>
<dbReference type="EC" id="2.7.4.22" evidence="11"/>
<dbReference type="InterPro" id="IPR011817">
    <property type="entry name" value="Uridylate_kinase"/>
</dbReference>
<evidence type="ECO:0000256" key="6">
    <source>
        <dbReference type="ARBA" id="ARBA00022741"/>
    </source>
</evidence>
<keyword evidence="6 11" id="KW-0547">Nucleotide-binding</keyword>
<evidence type="ECO:0000256" key="9">
    <source>
        <dbReference type="ARBA" id="ARBA00022975"/>
    </source>
</evidence>
<feature type="binding site" evidence="11">
    <location>
        <position position="54"/>
    </location>
    <ligand>
        <name>ATP</name>
        <dbReference type="ChEBI" id="CHEBI:30616"/>
    </ligand>
</feature>
<feature type="binding site" evidence="11">
    <location>
        <position position="162"/>
    </location>
    <ligand>
        <name>ATP</name>
        <dbReference type="ChEBI" id="CHEBI:30616"/>
    </ligand>
</feature>
<comment type="subunit">
    <text evidence="11">Homohexamer.</text>
</comment>
<proteinExistence type="inferred from homology"/>
<evidence type="ECO:0000256" key="7">
    <source>
        <dbReference type="ARBA" id="ARBA00022777"/>
    </source>
</evidence>
<dbReference type="GO" id="GO:0044210">
    <property type="term" value="P:'de novo' CTP biosynthetic process"/>
    <property type="evidence" value="ECO:0007669"/>
    <property type="project" value="UniProtKB-UniRule"/>
</dbReference>
<dbReference type="HAMAP" id="MF_01220_B">
    <property type="entry name" value="PyrH_B"/>
    <property type="match status" value="1"/>
</dbReference>
<keyword evidence="5 11" id="KW-0808">Transferase</keyword>
<evidence type="ECO:0000256" key="3">
    <source>
        <dbReference type="ARBA" id="ARBA00007614"/>
    </source>
</evidence>
<feature type="binding site" evidence="11">
    <location>
        <begin position="10"/>
        <end position="13"/>
    </location>
    <ligand>
        <name>ATP</name>
        <dbReference type="ChEBI" id="CHEBI:30616"/>
    </ligand>
</feature>
<comment type="catalytic activity">
    <reaction evidence="10 11">
        <text>UMP + ATP = UDP + ADP</text>
        <dbReference type="Rhea" id="RHEA:24400"/>
        <dbReference type="ChEBI" id="CHEBI:30616"/>
        <dbReference type="ChEBI" id="CHEBI:57865"/>
        <dbReference type="ChEBI" id="CHEBI:58223"/>
        <dbReference type="ChEBI" id="CHEBI:456216"/>
        <dbReference type="EC" id="2.7.4.22"/>
    </reaction>
</comment>
<keyword evidence="7 11" id="KW-0418">Kinase</keyword>
<comment type="activity regulation">
    <text evidence="11">Inhibited by UTP.</text>
</comment>
<evidence type="ECO:0000256" key="10">
    <source>
        <dbReference type="ARBA" id="ARBA00047767"/>
    </source>
</evidence>
<dbReference type="PANTHER" id="PTHR42833:SF4">
    <property type="entry name" value="URIDYLATE KINASE PUMPKIN, CHLOROPLASTIC"/>
    <property type="match status" value="1"/>
</dbReference>
<feature type="binding site" evidence="11">
    <location>
        <position position="171"/>
    </location>
    <ligand>
        <name>ATP</name>
        <dbReference type="ChEBI" id="CHEBI:30616"/>
    </ligand>
</feature>
<dbReference type="AlphaFoldDB" id="A0A9D9DFW8"/>
<dbReference type="GO" id="GO:0005524">
    <property type="term" value="F:ATP binding"/>
    <property type="evidence" value="ECO:0007669"/>
    <property type="project" value="UniProtKB-KW"/>
</dbReference>
<dbReference type="FunFam" id="3.40.1160.10:FF:000001">
    <property type="entry name" value="Uridylate kinase"/>
    <property type="match status" value="1"/>
</dbReference>
<feature type="binding site" evidence="11">
    <location>
        <position position="58"/>
    </location>
    <ligand>
        <name>ATP</name>
        <dbReference type="ChEBI" id="CHEBI:30616"/>
    </ligand>
</feature>
<evidence type="ECO:0000256" key="1">
    <source>
        <dbReference type="ARBA" id="ARBA00004496"/>
    </source>
</evidence>
<evidence type="ECO:0000256" key="11">
    <source>
        <dbReference type="HAMAP-Rule" id="MF_01220"/>
    </source>
</evidence>
<keyword evidence="4 11" id="KW-0963">Cytoplasm</keyword>
<dbReference type="InterPro" id="IPR001048">
    <property type="entry name" value="Asp/Glu/Uridylate_kinase"/>
</dbReference>
<comment type="pathway">
    <text evidence="2 11">Pyrimidine metabolism; CTP biosynthesis via de novo pathway; UDP from UMP (UMPK route): step 1/1.</text>
</comment>
<dbReference type="Gene3D" id="3.40.1160.10">
    <property type="entry name" value="Acetylglutamate kinase-like"/>
    <property type="match status" value="1"/>
</dbReference>
<dbReference type="PIRSF" id="PIRSF005650">
    <property type="entry name" value="Uridylate_kin"/>
    <property type="match status" value="1"/>
</dbReference>
<feature type="binding site" evidence="11">
    <location>
        <position position="73"/>
    </location>
    <ligand>
        <name>UMP</name>
        <dbReference type="ChEBI" id="CHEBI:57865"/>
    </ligand>
</feature>
<gene>
    <name evidence="11" type="primary">pyrH</name>
    <name evidence="13" type="ORF">IAC61_05610</name>
</gene>
<dbReference type="GO" id="GO:0033862">
    <property type="term" value="F:UMP kinase activity"/>
    <property type="evidence" value="ECO:0007669"/>
    <property type="project" value="UniProtKB-EC"/>
</dbReference>
<evidence type="ECO:0000313" key="13">
    <source>
        <dbReference type="EMBL" id="MBO8426768.1"/>
    </source>
</evidence>
<accession>A0A9D9DFW8</accession>
<evidence type="ECO:0000256" key="8">
    <source>
        <dbReference type="ARBA" id="ARBA00022840"/>
    </source>
</evidence>
<feature type="domain" description="Aspartate/glutamate/uridylate kinase" evidence="12">
    <location>
        <begin position="5"/>
        <end position="216"/>
    </location>
</feature>
<dbReference type="GO" id="GO:0005737">
    <property type="term" value="C:cytoplasm"/>
    <property type="evidence" value="ECO:0007669"/>
    <property type="project" value="UniProtKB-SubCell"/>
</dbReference>
<comment type="subcellular location">
    <subcellularLocation>
        <location evidence="1 11">Cytoplasm</location>
    </subcellularLocation>
</comment>
<keyword evidence="8 11" id="KW-0067">ATP-binding</keyword>
<feature type="binding site" evidence="11">
    <location>
        <begin position="134"/>
        <end position="141"/>
    </location>
    <ligand>
        <name>UMP</name>
        <dbReference type="ChEBI" id="CHEBI:57865"/>
    </ligand>
</feature>
<comment type="caution">
    <text evidence="11">Lacks conserved residue(s) required for the propagation of feature annotation.</text>
</comment>
<dbReference type="Proteomes" id="UP000823634">
    <property type="component" value="Unassembled WGS sequence"/>
</dbReference>